<dbReference type="Pfam" id="PF01738">
    <property type="entry name" value="DLH"/>
    <property type="match status" value="1"/>
</dbReference>
<proteinExistence type="inferred from homology"/>
<dbReference type="InterPro" id="IPR002925">
    <property type="entry name" value="Dienelactn_hydro"/>
</dbReference>
<feature type="domain" description="Dienelactone hydrolase" evidence="2">
    <location>
        <begin position="18"/>
        <end position="247"/>
    </location>
</feature>
<evidence type="ECO:0000313" key="3">
    <source>
        <dbReference type="EMBL" id="SBS75422.1"/>
    </source>
</evidence>
<comment type="similarity">
    <text evidence="1">Belongs to the AB hydrolase superfamily.</text>
</comment>
<gene>
    <name evidence="3" type="ORF">MHPYR_220102</name>
</gene>
<evidence type="ECO:0000259" key="2">
    <source>
        <dbReference type="Pfam" id="PF01738"/>
    </source>
</evidence>
<dbReference type="SUPFAM" id="SSF53474">
    <property type="entry name" value="alpha/beta-Hydrolases"/>
    <property type="match status" value="1"/>
</dbReference>
<evidence type="ECO:0000256" key="1">
    <source>
        <dbReference type="ARBA" id="ARBA00008645"/>
    </source>
</evidence>
<accession>A0A1Y5P9Q2</accession>
<organism evidence="3">
    <name type="scientific">uncultured Mycobacterium sp</name>
    <dbReference type="NCBI Taxonomy" id="171292"/>
    <lineage>
        <taxon>Bacteria</taxon>
        <taxon>Bacillati</taxon>
        <taxon>Actinomycetota</taxon>
        <taxon>Actinomycetes</taxon>
        <taxon>Mycobacteriales</taxon>
        <taxon>Mycobacteriaceae</taxon>
        <taxon>Mycobacterium</taxon>
        <taxon>environmental samples</taxon>
    </lineage>
</organism>
<dbReference type="EMBL" id="FLQS01000015">
    <property type="protein sequence ID" value="SBS75422.1"/>
    <property type="molecule type" value="Genomic_DNA"/>
</dbReference>
<dbReference type="InterPro" id="IPR029058">
    <property type="entry name" value="AB_hydrolase_fold"/>
</dbReference>
<dbReference type="InterPro" id="IPR050261">
    <property type="entry name" value="FrsA_esterase"/>
</dbReference>
<dbReference type="PANTHER" id="PTHR22946">
    <property type="entry name" value="DIENELACTONE HYDROLASE DOMAIN-CONTAINING PROTEIN-RELATED"/>
    <property type="match status" value="1"/>
</dbReference>
<keyword evidence="3" id="KW-0378">Hydrolase</keyword>
<dbReference type="PANTHER" id="PTHR22946:SF0">
    <property type="entry name" value="DIENELACTONE HYDROLASE DOMAIN-CONTAINING PROTEIN"/>
    <property type="match status" value="1"/>
</dbReference>
<dbReference type="Gene3D" id="3.40.50.1820">
    <property type="entry name" value="alpha/beta hydrolase"/>
    <property type="match status" value="1"/>
</dbReference>
<dbReference type="GO" id="GO:0016787">
    <property type="term" value="F:hydrolase activity"/>
    <property type="evidence" value="ECO:0007669"/>
    <property type="project" value="UniProtKB-KW"/>
</dbReference>
<sequence>MIATREVTYDVDGLTMVAHLARPDGKPPWPAVLIGHDGIGLDDYQRGRADDLAKHGYIALAMDYHAGRTFFGDPQAMLKRVMPLMADPTRMQRIGRAALDVLLAVPGADHDRLAALGYGAGGRIVLELARARVPFKALAAIHPGLPAARAEDWNNVGGAYLLCTGSEDPLCTPDQLFAFTSALQDAGVDWRVNVYGGAKHAFWAAPMHPDGSLTGGTTHVVATVPGVGHHALHATRAWQAVLDLLDETVGASSVS</sequence>
<reference evidence="3" key="1">
    <citation type="submission" date="2016-03" db="EMBL/GenBank/DDBJ databases">
        <authorList>
            <person name="Ploux O."/>
        </authorList>
    </citation>
    <scope>NUCLEOTIDE SEQUENCE</scope>
    <source>
        <strain evidence="3">UC10</strain>
    </source>
</reference>
<name>A0A1Y5P9Q2_9MYCO</name>
<dbReference type="AlphaFoldDB" id="A0A1Y5P9Q2"/>
<protein>
    <submittedName>
        <fullName evidence="3">Dienelactone hydrolase</fullName>
    </submittedName>
</protein>